<evidence type="ECO:0000256" key="6">
    <source>
        <dbReference type="ARBA" id="ARBA00023152"/>
    </source>
</evidence>
<comment type="subunit">
    <text evidence="9">Monomer.</text>
</comment>
<feature type="binding site" evidence="9 12">
    <location>
        <position position="335"/>
    </location>
    <ligand>
        <name>substrate</name>
    </ligand>
</feature>
<keyword evidence="17" id="KW-1185">Reference proteome</keyword>
<dbReference type="InterPro" id="IPR036646">
    <property type="entry name" value="PGAM_B_sf"/>
</dbReference>
<evidence type="ECO:0000256" key="1">
    <source>
        <dbReference type="ARBA" id="ARBA00000370"/>
    </source>
</evidence>
<feature type="active site" description="Phosphoserine intermediate" evidence="9 11">
    <location>
        <position position="63"/>
    </location>
</feature>
<feature type="binding site" evidence="9 12">
    <location>
        <begin position="260"/>
        <end position="263"/>
    </location>
    <ligand>
        <name>substrate</name>
    </ligand>
</feature>
<dbReference type="Pfam" id="PF01676">
    <property type="entry name" value="Metalloenzyme"/>
    <property type="match status" value="1"/>
</dbReference>
<dbReference type="Proteomes" id="UP000000379">
    <property type="component" value="Chromosome"/>
</dbReference>
<evidence type="ECO:0000313" key="17">
    <source>
        <dbReference type="Proteomes" id="UP000000379"/>
    </source>
</evidence>
<proteinExistence type="inferred from homology"/>
<feature type="binding site" evidence="9 13">
    <location>
        <position position="461"/>
    </location>
    <ligand>
        <name>Mn(2+)</name>
        <dbReference type="ChEBI" id="CHEBI:29035"/>
        <label>1</label>
    </ligand>
</feature>
<dbReference type="RefSeq" id="WP_013176687.1">
    <property type="nucleotide sequence ID" value="NC_014221.1"/>
</dbReference>
<comment type="function">
    <text evidence="2 9">Catalyzes the interconversion of 2-phosphoglycerate and 3-phosphoglycerate.</text>
</comment>
<sequence>MTTFNPIMLVVLDGFGLAPDGPGNAVSLAHTPNFDRLWRDYPHTTLQASGKAVGLPEGQIGNSEVGHLNLGAGRVVMQSLTYIQSLIDDGTFFQNEVSNRAYDLPAGAALHLMGLVSRGGVHSDLEHLFALLELAKRRNAAPVYVHAFTDGRDTPPQSGLGYVRELQYKIDELGHDIHIASVTGRYYAMDRDNRWERTQRAYEAIVCGRADYRAENAIEAVEQAYARGETDEFIQPTLVLRDGAPVEIHDNDSVVFFNFRADRARQLTYALLGDDSWDKFRRCRVLHRLTYASLMEYDKELRAPFALELPELKNPLAEVLSRAGKTQYHTAETEKYPHVTYFFDAKIEKPFEGETRHLVPSPKVATYDLKPEMSAPELTDATVKRIKEHDDDFILINYANPDMVGHTGVLGAAIKACEAVDEGLGRIIGAVQQKGGVAIILADHGNAEVMIADDGGPHTAHTTNPVPFILVGAGDAKLRSGGVLGDVAPTILELMGLEKPAEMTGRSLLE</sequence>
<dbReference type="AlphaFoldDB" id="D7CXU7"/>
<dbReference type="NCBIfam" id="TIGR01307">
    <property type="entry name" value="pgm_bpd_ind"/>
    <property type="match status" value="1"/>
</dbReference>
<evidence type="ECO:0000256" key="3">
    <source>
        <dbReference type="ARBA" id="ARBA00004798"/>
    </source>
</evidence>
<evidence type="ECO:0000256" key="5">
    <source>
        <dbReference type="ARBA" id="ARBA00022723"/>
    </source>
</evidence>
<comment type="catalytic activity">
    <reaction evidence="1 9">
        <text>(2R)-2-phosphoglycerate = (2R)-3-phosphoglycerate</text>
        <dbReference type="Rhea" id="RHEA:15901"/>
        <dbReference type="ChEBI" id="CHEBI:58272"/>
        <dbReference type="ChEBI" id="CHEBI:58289"/>
        <dbReference type="EC" id="5.4.2.12"/>
    </reaction>
</comment>
<dbReference type="GO" id="GO:0006096">
    <property type="term" value="P:glycolytic process"/>
    <property type="evidence" value="ECO:0007669"/>
    <property type="project" value="UniProtKB-UniRule"/>
</dbReference>
<feature type="binding site" evidence="9 12">
    <location>
        <begin position="152"/>
        <end position="153"/>
    </location>
    <ligand>
        <name>substrate</name>
    </ligand>
</feature>
<dbReference type="InterPro" id="IPR017850">
    <property type="entry name" value="Alkaline_phosphatase_core_sf"/>
</dbReference>
<keyword evidence="7 9" id="KW-0464">Manganese</keyword>
<dbReference type="GO" id="GO:0006007">
    <property type="term" value="P:glucose catabolic process"/>
    <property type="evidence" value="ECO:0007669"/>
    <property type="project" value="InterPro"/>
</dbReference>
<dbReference type="PIRSF" id="PIRSF001492">
    <property type="entry name" value="IPGAM"/>
    <property type="match status" value="1"/>
</dbReference>
<evidence type="ECO:0000313" key="16">
    <source>
        <dbReference type="EMBL" id="ADI13307.1"/>
    </source>
</evidence>
<dbReference type="SUPFAM" id="SSF53649">
    <property type="entry name" value="Alkaline phosphatase-like"/>
    <property type="match status" value="1"/>
</dbReference>
<dbReference type="eggNOG" id="COG0696">
    <property type="taxonomic scope" value="Bacteria"/>
</dbReference>
<comment type="cofactor">
    <cofactor evidence="9">
        <name>Mn(2+)</name>
        <dbReference type="ChEBI" id="CHEBI:29035"/>
    </cofactor>
    <text evidence="9">Binds 2 manganese ions per subunit.</text>
</comment>
<dbReference type="EMBL" id="CP002049">
    <property type="protein sequence ID" value="ADI13307.1"/>
    <property type="molecule type" value="Genomic_DNA"/>
</dbReference>
<dbReference type="CDD" id="cd16010">
    <property type="entry name" value="iPGM"/>
    <property type="match status" value="1"/>
</dbReference>
<evidence type="ECO:0000256" key="12">
    <source>
        <dbReference type="PIRSR" id="PIRSR001492-2"/>
    </source>
</evidence>
<name>D7CXU7_TRURR</name>
<feature type="binding site" evidence="9 13">
    <location>
        <position position="406"/>
    </location>
    <ligand>
        <name>Mn(2+)</name>
        <dbReference type="ChEBI" id="CHEBI:29035"/>
        <label>1</label>
    </ligand>
</feature>
<evidence type="ECO:0000256" key="13">
    <source>
        <dbReference type="PIRSR" id="PIRSR001492-3"/>
    </source>
</evidence>
<feature type="binding site" evidence="9 13">
    <location>
        <position position="63"/>
    </location>
    <ligand>
        <name>Mn(2+)</name>
        <dbReference type="ChEBI" id="CHEBI:29035"/>
        <label>2</label>
    </ligand>
</feature>
<feature type="binding site" evidence="9 12">
    <location>
        <position position="122"/>
    </location>
    <ligand>
        <name>substrate</name>
    </ligand>
</feature>
<keyword evidence="6 9" id="KW-0324">Glycolysis</keyword>
<dbReference type="Pfam" id="PF06415">
    <property type="entry name" value="iPGM_N"/>
    <property type="match status" value="1"/>
</dbReference>
<evidence type="ECO:0000256" key="4">
    <source>
        <dbReference type="ARBA" id="ARBA00008819"/>
    </source>
</evidence>
<dbReference type="PANTHER" id="PTHR31637:SF0">
    <property type="entry name" value="2,3-BISPHOSPHOGLYCERATE-INDEPENDENT PHOSPHOGLYCERATE MUTASE"/>
    <property type="match status" value="1"/>
</dbReference>
<evidence type="ECO:0000259" key="15">
    <source>
        <dbReference type="Pfam" id="PF06415"/>
    </source>
</evidence>
<dbReference type="Gene3D" id="3.40.720.10">
    <property type="entry name" value="Alkaline Phosphatase, subunit A"/>
    <property type="match status" value="1"/>
</dbReference>
<feature type="binding site" evidence="9 12">
    <location>
        <position position="191"/>
    </location>
    <ligand>
        <name>substrate</name>
    </ligand>
</feature>
<evidence type="ECO:0000259" key="14">
    <source>
        <dbReference type="Pfam" id="PF01676"/>
    </source>
</evidence>
<feature type="binding site" evidence="9 13">
    <location>
        <position position="444"/>
    </location>
    <ligand>
        <name>Mn(2+)</name>
        <dbReference type="ChEBI" id="CHEBI:29035"/>
        <label>2</label>
    </ligand>
</feature>
<evidence type="ECO:0000256" key="10">
    <source>
        <dbReference type="NCBIfam" id="TIGR01307"/>
    </source>
</evidence>
<dbReference type="GO" id="GO:0005737">
    <property type="term" value="C:cytoplasm"/>
    <property type="evidence" value="ECO:0007669"/>
    <property type="project" value="InterPro"/>
</dbReference>
<feature type="domain" description="BPG-independent PGAM N-terminal" evidence="15">
    <location>
        <begin position="83"/>
        <end position="299"/>
    </location>
</feature>
<evidence type="ECO:0000256" key="11">
    <source>
        <dbReference type="PIRSR" id="PIRSR001492-1"/>
    </source>
</evidence>
<dbReference type="OrthoDB" id="9800863at2"/>
<evidence type="ECO:0000256" key="9">
    <source>
        <dbReference type="HAMAP-Rule" id="MF_01038"/>
    </source>
</evidence>
<dbReference type="HAMAP" id="MF_01038">
    <property type="entry name" value="GpmI"/>
    <property type="match status" value="1"/>
</dbReference>
<dbReference type="GO" id="GO:0004619">
    <property type="term" value="F:phosphoglycerate mutase activity"/>
    <property type="evidence" value="ECO:0007669"/>
    <property type="project" value="UniProtKB-UniRule"/>
</dbReference>
<gene>
    <name evidence="9" type="primary">gpmI</name>
    <name evidence="16" type="ordered locus">Trad_0165</name>
</gene>
<comment type="similarity">
    <text evidence="4 9">Belongs to the BPG-independent phosphoglycerate mutase family.</text>
</comment>
<dbReference type="PANTHER" id="PTHR31637">
    <property type="entry name" value="2,3-BISPHOSPHOGLYCERATE-INDEPENDENT PHOSPHOGLYCERATE MUTASE"/>
    <property type="match status" value="1"/>
</dbReference>
<dbReference type="UniPathway" id="UPA00109">
    <property type="reaction ID" value="UER00186"/>
</dbReference>
<dbReference type="InterPro" id="IPR011258">
    <property type="entry name" value="BPG-indep_PGM_N"/>
</dbReference>
<feature type="binding site" evidence="9 12">
    <location>
        <position position="185"/>
    </location>
    <ligand>
        <name>substrate</name>
    </ligand>
</feature>
<dbReference type="HOGENOM" id="CLU_026099_2_0_0"/>
<accession>D7CXU7</accession>
<dbReference type="FunFam" id="3.40.1450.10:FF:000002">
    <property type="entry name" value="2,3-bisphosphoglycerate-independent phosphoglycerate mutase"/>
    <property type="match status" value="1"/>
</dbReference>
<dbReference type="Gene3D" id="3.40.1450.10">
    <property type="entry name" value="BPG-independent phosphoglycerate mutase, domain B"/>
    <property type="match status" value="1"/>
</dbReference>
<evidence type="ECO:0000256" key="8">
    <source>
        <dbReference type="ARBA" id="ARBA00023235"/>
    </source>
</evidence>
<feature type="domain" description="Metalloenzyme" evidence="14">
    <location>
        <begin position="6"/>
        <end position="499"/>
    </location>
</feature>
<keyword evidence="8 9" id="KW-0413">Isomerase</keyword>
<dbReference type="KEGG" id="tra:Trad_0165"/>
<dbReference type="EC" id="5.4.2.12" evidence="9 10"/>
<dbReference type="InterPro" id="IPR005995">
    <property type="entry name" value="Pgm_bpd_ind"/>
</dbReference>
<dbReference type="SUPFAM" id="SSF64158">
    <property type="entry name" value="2,3-Bisphosphoglycerate-independent phosphoglycerate mutase, substrate-binding domain"/>
    <property type="match status" value="1"/>
</dbReference>
<feature type="binding site" evidence="9 13">
    <location>
        <position position="13"/>
    </location>
    <ligand>
        <name>Mn(2+)</name>
        <dbReference type="ChEBI" id="CHEBI:29035"/>
        <label>2</label>
    </ligand>
</feature>
<comment type="pathway">
    <text evidence="3 9">Carbohydrate degradation; glycolysis; pyruvate from D-glyceraldehyde 3-phosphate: step 3/5.</text>
</comment>
<reference evidence="17" key="1">
    <citation type="submission" date="2010-05" db="EMBL/GenBank/DDBJ databases">
        <title>The complete genome of Truepera radiovictris DSM 17093.</title>
        <authorList>
            <consortium name="US DOE Joint Genome Institute (JGI-PGF)"/>
            <person name="Lucas S."/>
            <person name="Copeland A."/>
            <person name="Lapidus A."/>
            <person name="Glavina del Rio T."/>
            <person name="Dalin E."/>
            <person name="Tice H."/>
            <person name="Bruce D."/>
            <person name="Goodwin L."/>
            <person name="Pitluck S."/>
            <person name="Kyrpides N."/>
            <person name="Mavromatis K."/>
            <person name="Ovchinnikova G."/>
            <person name="Munk A.C."/>
            <person name="Detter J.C."/>
            <person name="Han C."/>
            <person name="Tapia R."/>
            <person name="Land M."/>
            <person name="Hauser L."/>
            <person name="Markowitz V."/>
            <person name="Cheng J.-F."/>
            <person name="Hugenholtz P."/>
            <person name="Woyke T."/>
            <person name="Wu D."/>
            <person name="Tindall B."/>
            <person name="Pomrenke H.G."/>
            <person name="Brambilla E."/>
            <person name="Klenk H.-P."/>
            <person name="Eisen J.A."/>
        </authorList>
    </citation>
    <scope>NUCLEOTIDE SEQUENCE [LARGE SCALE GENOMIC DNA]</scope>
    <source>
        <strain evidence="17">DSM 17093 / CIP 108686 / LMG 22925 / RQ-24</strain>
    </source>
</reference>
<feature type="binding site" evidence="9 13">
    <location>
        <position position="443"/>
    </location>
    <ligand>
        <name>Mn(2+)</name>
        <dbReference type="ChEBI" id="CHEBI:29035"/>
        <label>2</label>
    </ligand>
</feature>
<keyword evidence="5 9" id="KW-0479">Metal-binding</keyword>
<evidence type="ECO:0000256" key="2">
    <source>
        <dbReference type="ARBA" id="ARBA00002315"/>
    </source>
</evidence>
<dbReference type="GO" id="GO:0030145">
    <property type="term" value="F:manganese ion binding"/>
    <property type="evidence" value="ECO:0007669"/>
    <property type="project" value="UniProtKB-UniRule"/>
</dbReference>
<dbReference type="InterPro" id="IPR006124">
    <property type="entry name" value="Metalloenzyme"/>
</dbReference>
<dbReference type="STRING" id="649638.Trad_0165"/>
<reference evidence="16 17" key="2">
    <citation type="journal article" date="2011" name="Stand. Genomic Sci.">
        <title>Complete genome sequence of Truepera radiovictrix type strain (RQ-24).</title>
        <authorList>
            <person name="Ivanova N."/>
            <person name="Rohde C."/>
            <person name="Munk C."/>
            <person name="Nolan M."/>
            <person name="Lucas S."/>
            <person name="Del Rio T.G."/>
            <person name="Tice H."/>
            <person name="Deshpande S."/>
            <person name="Cheng J.F."/>
            <person name="Tapia R."/>
            <person name="Han C."/>
            <person name="Goodwin L."/>
            <person name="Pitluck S."/>
            <person name="Liolios K."/>
            <person name="Mavromatis K."/>
            <person name="Mikhailova N."/>
            <person name="Pati A."/>
            <person name="Chen A."/>
            <person name="Palaniappan K."/>
            <person name="Land M."/>
            <person name="Hauser L."/>
            <person name="Chang Y.J."/>
            <person name="Jeffries C.D."/>
            <person name="Brambilla E."/>
            <person name="Rohde M."/>
            <person name="Goker M."/>
            <person name="Tindall B.J."/>
            <person name="Woyke T."/>
            <person name="Bristow J."/>
            <person name="Eisen J.A."/>
            <person name="Markowitz V."/>
            <person name="Hugenholtz P."/>
            <person name="Kyrpides N.C."/>
            <person name="Klenk H.P."/>
            <person name="Lapidus A."/>
        </authorList>
    </citation>
    <scope>NUCLEOTIDE SEQUENCE [LARGE SCALE GENOMIC DNA]</scope>
    <source>
        <strain evidence="17">DSM 17093 / CIP 108686 / LMG 22925 / RQ-24</strain>
    </source>
</reference>
<evidence type="ECO:0000256" key="7">
    <source>
        <dbReference type="ARBA" id="ARBA00023211"/>
    </source>
</evidence>
<protein>
    <recommendedName>
        <fullName evidence="9 10">2,3-bisphosphoglycerate-independent phosphoglycerate mutase</fullName>
        <shortName evidence="9">BPG-independent PGAM</shortName>
        <shortName evidence="9">Phosphoglyceromutase</shortName>
        <shortName evidence="9">iPGM</shortName>
        <ecNumber evidence="9 10">5.4.2.12</ecNumber>
    </recommendedName>
</protein>
<organism evidence="16 17">
    <name type="scientific">Truepera radiovictrix (strain DSM 17093 / CIP 108686 / LMG 22925 / RQ-24)</name>
    <dbReference type="NCBI Taxonomy" id="649638"/>
    <lineage>
        <taxon>Bacteria</taxon>
        <taxon>Thermotogati</taxon>
        <taxon>Deinococcota</taxon>
        <taxon>Deinococci</taxon>
        <taxon>Trueperales</taxon>
        <taxon>Trueperaceae</taxon>
        <taxon>Truepera</taxon>
    </lineage>
</organism>
<feature type="binding site" evidence="9 13">
    <location>
        <position position="402"/>
    </location>
    <ligand>
        <name>Mn(2+)</name>
        <dbReference type="ChEBI" id="CHEBI:29035"/>
        <label>1</label>
    </ligand>
</feature>